<gene>
    <name evidence="1" type="ORF">ACLFYP115_02157</name>
</gene>
<dbReference type="PANTHER" id="PTHR13812:SF19">
    <property type="entry name" value="KETIMINE REDUCTASE MU-CRYSTALLIN"/>
    <property type="match status" value="1"/>
</dbReference>
<dbReference type="GO" id="GO:0005737">
    <property type="term" value="C:cytoplasm"/>
    <property type="evidence" value="ECO:0007669"/>
    <property type="project" value="TreeGrafter"/>
</dbReference>
<dbReference type="AlphaFoldDB" id="A0A6N2V0E8"/>
<dbReference type="InterPro" id="IPR003462">
    <property type="entry name" value="ODC_Mu_crystall"/>
</dbReference>
<proteinExistence type="predicted"/>
<dbReference type="RefSeq" id="WP_006567883.1">
    <property type="nucleotide sequence ID" value="NZ_BAABZP010000001.1"/>
</dbReference>
<dbReference type="Gene3D" id="3.30.1780.10">
    <property type="entry name" value="ornithine cyclodeaminase, domain 1"/>
    <property type="match status" value="1"/>
</dbReference>
<reference evidence="1" key="1">
    <citation type="submission" date="2019-11" db="EMBL/GenBank/DDBJ databases">
        <authorList>
            <person name="Feng L."/>
        </authorList>
    </citation>
    <scope>NUCLEOTIDE SEQUENCE</scope>
    <source>
        <strain evidence="1">AcaccaeLFYP115</strain>
    </source>
</reference>
<organism evidence="1">
    <name type="scientific">Anaerostipes caccae</name>
    <dbReference type="NCBI Taxonomy" id="105841"/>
    <lineage>
        <taxon>Bacteria</taxon>
        <taxon>Bacillati</taxon>
        <taxon>Bacillota</taxon>
        <taxon>Clostridia</taxon>
        <taxon>Lachnospirales</taxon>
        <taxon>Lachnospiraceae</taxon>
        <taxon>Anaerostipes</taxon>
    </lineage>
</organism>
<dbReference type="PANTHER" id="PTHR13812">
    <property type="entry name" value="KETIMINE REDUCTASE MU-CRYSTALLIN"/>
    <property type="match status" value="1"/>
</dbReference>
<dbReference type="InterPro" id="IPR023401">
    <property type="entry name" value="ODC_N"/>
</dbReference>
<accession>A0A6N2V0E8</accession>
<sequence>MSNSKVDFLYLNEEEMVKLGVTDMKGCVESMEEMFRLLSRGDYAMGGSNGNSHGCMVSFPDISPFPNMPVNGPDRRFMAMPAYLGGEYDMAGMKWYGSNVENKDKGLPRSILMLMLNDKETGAPRSLMSANLLSAYRTGAVPGVGAKHLARRDSKVLGIYGPGVMNKTALEAFVCTCPCLDTIKIKGRSRGSIESFIEYVKGKFPQFQTIEVADTLEELVRGSDVISMATSCPEGSENYPMVKEEWIKPGAFFSLPACANFEDDFLLNKAKTVVDNFGLYEAWTEEYPHPSFETVPIIGTKFVDMYHDGIMPRKKIEDIGDIINGKVPGRKDDDEIILFSIGGMPVEDVAWGTELYRKALDQGIGTKLNLWDSPRMA</sequence>
<dbReference type="EMBL" id="CACRSQ010000007">
    <property type="protein sequence ID" value="VYT22933.1"/>
    <property type="molecule type" value="Genomic_DNA"/>
</dbReference>
<dbReference type="Gene3D" id="3.40.50.720">
    <property type="entry name" value="NAD(P)-binding Rossmann-like Domain"/>
    <property type="match status" value="1"/>
</dbReference>
<name>A0A6N2V0E8_9FIRM</name>
<dbReference type="NCBIfam" id="NF004848">
    <property type="entry name" value="PRK06199.1"/>
    <property type="match status" value="1"/>
</dbReference>
<dbReference type="InterPro" id="IPR036291">
    <property type="entry name" value="NAD(P)-bd_dom_sf"/>
</dbReference>
<protein>
    <submittedName>
        <fullName evidence="1">Ornithine cyclodeaminase</fullName>
    </submittedName>
</protein>
<dbReference type="PIRSF" id="PIRSF001439">
    <property type="entry name" value="CryM"/>
    <property type="match status" value="1"/>
</dbReference>
<dbReference type="SUPFAM" id="SSF51735">
    <property type="entry name" value="NAD(P)-binding Rossmann-fold domains"/>
    <property type="match status" value="1"/>
</dbReference>
<evidence type="ECO:0000313" key="1">
    <source>
        <dbReference type="EMBL" id="VYT22933.1"/>
    </source>
</evidence>
<dbReference type="Pfam" id="PF02423">
    <property type="entry name" value="OCD_Mu_crystall"/>
    <property type="match status" value="1"/>
</dbReference>